<accession>A0A6I6MLF8</accession>
<dbReference type="InterPro" id="IPR013249">
    <property type="entry name" value="RNA_pol_sigma70_r4_t2"/>
</dbReference>
<evidence type="ECO:0000256" key="3">
    <source>
        <dbReference type="ARBA" id="ARBA00023082"/>
    </source>
</evidence>
<keyword evidence="4" id="KW-0804">Transcription</keyword>
<dbReference type="SUPFAM" id="SSF88946">
    <property type="entry name" value="Sigma2 domain of RNA polymerase sigma factors"/>
    <property type="match status" value="1"/>
</dbReference>
<feature type="domain" description="RNA polymerase sigma factor 70 region 4 type 2" evidence="6">
    <location>
        <begin position="128"/>
        <end position="178"/>
    </location>
</feature>
<organism evidence="7 8">
    <name type="scientific">Terricaulis silvestris</name>
    <dbReference type="NCBI Taxonomy" id="2686094"/>
    <lineage>
        <taxon>Bacteria</taxon>
        <taxon>Pseudomonadati</taxon>
        <taxon>Pseudomonadota</taxon>
        <taxon>Alphaproteobacteria</taxon>
        <taxon>Caulobacterales</taxon>
        <taxon>Caulobacteraceae</taxon>
        <taxon>Terricaulis</taxon>
    </lineage>
</organism>
<dbReference type="InterPro" id="IPR007627">
    <property type="entry name" value="RNA_pol_sigma70_r2"/>
</dbReference>
<keyword evidence="2" id="KW-0805">Transcription regulation</keyword>
<evidence type="ECO:0000256" key="4">
    <source>
        <dbReference type="ARBA" id="ARBA00023163"/>
    </source>
</evidence>
<dbReference type="InterPro" id="IPR039425">
    <property type="entry name" value="RNA_pol_sigma-70-like"/>
</dbReference>
<dbReference type="Gene3D" id="1.10.1740.10">
    <property type="match status" value="1"/>
</dbReference>
<dbReference type="SUPFAM" id="SSF88659">
    <property type="entry name" value="Sigma3 and sigma4 domains of RNA polymerase sigma factors"/>
    <property type="match status" value="1"/>
</dbReference>
<dbReference type="RefSeq" id="WP_158764529.1">
    <property type="nucleotide sequence ID" value="NZ_CP047045.1"/>
</dbReference>
<feature type="domain" description="RNA polymerase sigma-70 region 2" evidence="5">
    <location>
        <begin position="30"/>
        <end position="93"/>
    </location>
</feature>
<evidence type="ECO:0000259" key="6">
    <source>
        <dbReference type="Pfam" id="PF08281"/>
    </source>
</evidence>
<dbReference type="InterPro" id="IPR036388">
    <property type="entry name" value="WH-like_DNA-bd_sf"/>
</dbReference>
<dbReference type="GO" id="GO:0006352">
    <property type="term" value="P:DNA-templated transcription initiation"/>
    <property type="evidence" value="ECO:0007669"/>
    <property type="project" value="InterPro"/>
</dbReference>
<dbReference type="Pfam" id="PF08281">
    <property type="entry name" value="Sigma70_r4_2"/>
    <property type="match status" value="1"/>
</dbReference>
<dbReference type="Pfam" id="PF04542">
    <property type="entry name" value="Sigma70_r2"/>
    <property type="match status" value="1"/>
</dbReference>
<evidence type="ECO:0000256" key="1">
    <source>
        <dbReference type="ARBA" id="ARBA00010641"/>
    </source>
</evidence>
<keyword evidence="3" id="KW-0731">Sigma factor</keyword>
<dbReference type="EMBL" id="CP047045">
    <property type="protein sequence ID" value="QGZ93527.1"/>
    <property type="molecule type" value="Genomic_DNA"/>
</dbReference>
<evidence type="ECO:0000256" key="2">
    <source>
        <dbReference type="ARBA" id="ARBA00023015"/>
    </source>
</evidence>
<dbReference type="PANTHER" id="PTHR43133:SF63">
    <property type="entry name" value="RNA POLYMERASE SIGMA FACTOR FECI-RELATED"/>
    <property type="match status" value="1"/>
</dbReference>
<evidence type="ECO:0000313" key="8">
    <source>
        <dbReference type="Proteomes" id="UP000431269"/>
    </source>
</evidence>
<comment type="similarity">
    <text evidence="1">Belongs to the sigma-70 factor family. ECF subfamily.</text>
</comment>
<dbReference type="Proteomes" id="UP000431269">
    <property type="component" value="Chromosome"/>
</dbReference>
<sequence>MGQPVSMPPDLEPVLLSEPKPPAGWLDGFYRKHLHPLRCYLRKKYGVGPPDPEDVAQEAFSRLAILPGVDRFDHPEAFLYRTAENLLIDAKRRMRTVERHIEQSTFLQSTRSDCTPEHVLTAKDQLALIKHAIDAMPEARRRCFIMHRFDELSFVEIARRSGMSANGVKGHVERAVRDIAQVLKRSDEEEGSR</sequence>
<dbReference type="GO" id="GO:0003677">
    <property type="term" value="F:DNA binding"/>
    <property type="evidence" value="ECO:0007669"/>
    <property type="project" value="InterPro"/>
</dbReference>
<evidence type="ECO:0000259" key="5">
    <source>
        <dbReference type="Pfam" id="PF04542"/>
    </source>
</evidence>
<evidence type="ECO:0000313" key="7">
    <source>
        <dbReference type="EMBL" id="QGZ93527.1"/>
    </source>
</evidence>
<dbReference type="InterPro" id="IPR013325">
    <property type="entry name" value="RNA_pol_sigma_r2"/>
</dbReference>
<proteinExistence type="inferred from homology"/>
<dbReference type="InterPro" id="IPR013324">
    <property type="entry name" value="RNA_pol_sigma_r3/r4-like"/>
</dbReference>
<dbReference type="Gene3D" id="1.10.10.10">
    <property type="entry name" value="Winged helix-like DNA-binding domain superfamily/Winged helix DNA-binding domain"/>
    <property type="match status" value="1"/>
</dbReference>
<dbReference type="KEGG" id="tsv:DSM104635_00339"/>
<dbReference type="AlphaFoldDB" id="A0A6I6MLF8"/>
<reference evidence="8" key="1">
    <citation type="submission" date="2019-12" db="EMBL/GenBank/DDBJ databases">
        <title>Complete genome of Terracaulis silvestris 0127_4.</title>
        <authorList>
            <person name="Vieira S."/>
            <person name="Riedel T."/>
            <person name="Sproer C."/>
            <person name="Pascual J."/>
            <person name="Boedeker C."/>
            <person name="Overmann J."/>
        </authorList>
    </citation>
    <scope>NUCLEOTIDE SEQUENCE [LARGE SCALE GENOMIC DNA]</scope>
    <source>
        <strain evidence="8">0127_4</strain>
    </source>
</reference>
<protein>
    <submittedName>
        <fullName evidence="7">Putative RNA polymerase sigma factor FecI</fullName>
    </submittedName>
</protein>
<dbReference type="PANTHER" id="PTHR43133">
    <property type="entry name" value="RNA POLYMERASE ECF-TYPE SIGMA FACTO"/>
    <property type="match status" value="1"/>
</dbReference>
<keyword evidence="8" id="KW-1185">Reference proteome</keyword>
<dbReference type="InterPro" id="IPR014284">
    <property type="entry name" value="RNA_pol_sigma-70_dom"/>
</dbReference>
<gene>
    <name evidence="7" type="primary">fecI</name>
    <name evidence="7" type="ORF">DSM104635_00339</name>
</gene>
<dbReference type="GO" id="GO:0016987">
    <property type="term" value="F:sigma factor activity"/>
    <property type="evidence" value="ECO:0007669"/>
    <property type="project" value="UniProtKB-KW"/>
</dbReference>
<dbReference type="NCBIfam" id="TIGR02937">
    <property type="entry name" value="sigma70-ECF"/>
    <property type="match status" value="1"/>
</dbReference>
<name>A0A6I6MLF8_9CAUL</name>